<name>F0T2K6_SYNGF</name>
<dbReference type="HOGENOM" id="CLU_000604_8_0_9"/>
<dbReference type="KEGG" id="sgy:Sgly_0983"/>
<dbReference type="RefSeq" id="WP_013624195.1">
    <property type="nucleotide sequence ID" value="NC_015172.1"/>
</dbReference>
<dbReference type="PANTHER" id="PTHR30572:SF4">
    <property type="entry name" value="ABC TRANSPORTER PERMEASE YTRF"/>
    <property type="match status" value="1"/>
</dbReference>
<evidence type="ECO:0000259" key="8">
    <source>
        <dbReference type="Pfam" id="PF02687"/>
    </source>
</evidence>
<dbReference type="Pfam" id="PF12704">
    <property type="entry name" value="MacB_PCD"/>
    <property type="match status" value="1"/>
</dbReference>
<feature type="domain" description="MacB-like periplasmic core" evidence="9">
    <location>
        <begin position="21"/>
        <end position="222"/>
    </location>
</feature>
<keyword evidence="11" id="KW-1185">Reference proteome</keyword>
<feature type="transmembrane region" description="Helical" evidence="7">
    <location>
        <begin position="259"/>
        <end position="286"/>
    </location>
</feature>
<keyword evidence="5 7" id="KW-0472">Membrane</keyword>
<evidence type="ECO:0000313" key="11">
    <source>
        <dbReference type="Proteomes" id="UP000007488"/>
    </source>
</evidence>
<evidence type="ECO:0000256" key="1">
    <source>
        <dbReference type="ARBA" id="ARBA00004651"/>
    </source>
</evidence>
<proteinExistence type="inferred from homology"/>
<evidence type="ECO:0000256" key="2">
    <source>
        <dbReference type="ARBA" id="ARBA00022475"/>
    </source>
</evidence>
<keyword evidence="4 7" id="KW-1133">Transmembrane helix</keyword>
<dbReference type="STRING" id="645991.Sgly_0983"/>
<evidence type="ECO:0000259" key="9">
    <source>
        <dbReference type="Pfam" id="PF12704"/>
    </source>
</evidence>
<keyword evidence="2" id="KW-1003">Cell membrane</keyword>
<dbReference type="GO" id="GO:0005886">
    <property type="term" value="C:plasma membrane"/>
    <property type="evidence" value="ECO:0007669"/>
    <property type="project" value="UniProtKB-SubCell"/>
</dbReference>
<dbReference type="PANTHER" id="PTHR30572">
    <property type="entry name" value="MEMBRANE COMPONENT OF TRANSPORTER-RELATED"/>
    <property type="match status" value="1"/>
</dbReference>
<gene>
    <name evidence="10" type="ordered locus">Sgly_0983</name>
</gene>
<dbReference type="AlphaFoldDB" id="F0T2K6"/>
<keyword evidence="3 7" id="KW-0812">Transmembrane</keyword>
<sequence>MKLMQTVKLALKNILSNTLRSSLTMLGLIIGISSVIVLVGIGTGSSQSITDQVSSLGTDTLTVSIEADNGLKPEDAENLSKLDGVAETAPYTSVSATVSQGSSTAGMTSVLGVDEHYLSIRNYDLSAGRELSFIDLNQKSKVCLIGSDVSADLFAGKDPVGETVKIAGDNYTVVGTLAEQGSSMGTDADSTVLIPLTAAAGGSDIKSLYLRAENEDSVNAVQITAENFLRSALNVSGDEISVTTQQSMLETMSTIQDTLVLLLAGIAGISLLVGGIGVMNVMLVSVTERTREIGIRKSLGARRSNILTQFLTEALVLCLLGGIAGIIAGLGIGSAAELLGYTFAYSAKVAALAFGFAAAIGLVFGIFPAYRASRLNPIDALRMD</sequence>
<organism evidence="10 11">
    <name type="scientific">Syntrophobotulus glycolicus (strain DSM 8271 / FlGlyR)</name>
    <dbReference type="NCBI Taxonomy" id="645991"/>
    <lineage>
        <taxon>Bacteria</taxon>
        <taxon>Bacillati</taxon>
        <taxon>Bacillota</taxon>
        <taxon>Clostridia</taxon>
        <taxon>Eubacteriales</taxon>
        <taxon>Desulfitobacteriaceae</taxon>
        <taxon>Syntrophobotulus</taxon>
    </lineage>
</organism>
<dbReference type="InterPro" id="IPR003838">
    <property type="entry name" value="ABC3_permease_C"/>
</dbReference>
<dbReference type="OrthoDB" id="9770036at2"/>
<dbReference type="EMBL" id="CP002547">
    <property type="protein sequence ID" value="ADY55324.1"/>
    <property type="molecule type" value="Genomic_DNA"/>
</dbReference>
<dbReference type="InterPro" id="IPR025857">
    <property type="entry name" value="MacB_PCD"/>
</dbReference>
<evidence type="ECO:0000313" key="10">
    <source>
        <dbReference type="EMBL" id="ADY55324.1"/>
    </source>
</evidence>
<evidence type="ECO:0000256" key="4">
    <source>
        <dbReference type="ARBA" id="ARBA00022989"/>
    </source>
</evidence>
<dbReference type="GO" id="GO:0022857">
    <property type="term" value="F:transmembrane transporter activity"/>
    <property type="evidence" value="ECO:0007669"/>
    <property type="project" value="TreeGrafter"/>
</dbReference>
<accession>F0T2K6</accession>
<feature type="domain" description="ABC3 transporter permease C-terminal" evidence="8">
    <location>
        <begin position="266"/>
        <end position="377"/>
    </location>
</feature>
<reference evidence="11" key="2">
    <citation type="submission" date="2011-02" db="EMBL/GenBank/DDBJ databases">
        <title>The complete genome of Syntrophobotulus glycolicus DSM 8271.</title>
        <authorList>
            <person name="Lucas S."/>
            <person name="Copeland A."/>
            <person name="Lapidus A."/>
            <person name="Bruce D."/>
            <person name="Goodwin L."/>
            <person name="Pitluck S."/>
            <person name="Kyrpides N."/>
            <person name="Mavromatis K."/>
            <person name="Pagani I."/>
            <person name="Ivanova N."/>
            <person name="Mikhailova N."/>
            <person name="Chertkov O."/>
            <person name="Held B."/>
            <person name="Detter J.C."/>
            <person name="Tapia R."/>
            <person name="Han C."/>
            <person name="Land M."/>
            <person name="Hauser L."/>
            <person name="Markowitz V."/>
            <person name="Cheng J.-F."/>
            <person name="Hugenholtz P."/>
            <person name="Woyke T."/>
            <person name="Wu D."/>
            <person name="Spring S."/>
            <person name="Schroeder M."/>
            <person name="Brambilla E."/>
            <person name="Klenk H.-P."/>
            <person name="Eisen J.A."/>
        </authorList>
    </citation>
    <scope>NUCLEOTIDE SEQUENCE [LARGE SCALE GENOMIC DNA]</scope>
    <source>
        <strain evidence="11">DSM 8271 / FlGlyR</strain>
    </source>
</reference>
<comment type="subcellular location">
    <subcellularLocation>
        <location evidence="1">Cell membrane</location>
        <topology evidence="1">Multi-pass membrane protein</topology>
    </subcellularLocation>
</comment>
<dbReference type="Proteomes" id="UP000007488">
    <property type="component" value="Chromosome"/>
</dbReference>
<protein>
    <submittedName>
        <fullName evidence="10">Uncharacterized protein</fullName>
    </submittedName>
</protein>
<reference evidence="10 11" key="1">
    <citation type="journal article" date="2011" name="Stand. Genomic Sci.">
        <title>Complete genome sequence of Syntrophobotulus glycolicus type strain (FlGlyR).</title>
        <authorList>
            <person name="Han C."/>
            <person name="Mwirichia R."/>
            <person name="Chertkov O."/>
            <person name="Held B."/>
            <person name="Lapidus A."/>
            <person name="Nolan M."/>
            <person name="Lucas S."/>
            <person name="Hammon N."/>
            <person name="Deshpande S."/>
            <person name="Cheng J.F."/>
            <person name="Tapia R."/>
            <person name="Goodwin L."/>
            <person name="Pitluck S."/>
            <person name="Huntemann M."/>
            <person name="Liolios K."/>
            <person name="Ivanova N."/>
            <person name="Pagani I."/>
            <person name="Mavromatis K."/>
            <person name="Ovchinikova G."/>
            <person name="Pati A."/>
            <person name="Chen A."/>
            <person name="Palaniappan K."/>
            <person name="Land M."/>
            <person name="Hauser L."/>
            <person name="Brambilla E.M."/>
            <person name="Rohde M."/>
            <person name="Spring S."/>
            <person name="Sikorski J."/>
            <person name="Goker M."/>
            <person name="Woyke T."/>
            <person name="Bristow J."/>
            <person name="Eisen J.A."/>
            <person name="Markowitz V."/>
            <person name="Hugenholtz P."/>
            <person name="Kyrpides N.C."/>
            <person name="Klenk H.P."/>
            <person name="Detter J.C."/>
        </authorList>
    </citation>
    <scope>NUCLEOTIDE SEQUENCE [LARGE SCALE GENOMIC DNA]</scope>
    <source>
        <strain evidence="11">DSM 8271 / FlGlyR</strain>
    </source>
</reference>
<evidence type="ECO:0000256" key="3">
    <source>
        <dbReference type="ARBA" id="ARBA00022692"/>
    </source>
</evidence>
<feature type="transmembrane region" description="Helical" evidence="7">
    <location>
        <begin position="21"/>
        <end position="42"/>
    </location>
</feature>
<dbReference type="InterPro" id="IPR050250">
    <property type="entry name" value="Macrolide_Exporter_MacB"/>
</dbReference>
<feature type="transmembrane region" description="Helical" evidence="7">
    <location>
        <begin position="345"/>
        <end position="367"/>
    </location>
</feature>
<comment type="similarity">
    <text evidence="6">Belongs to the ABC-4 integral membrane protein family.</text>
</comment>
<feature type="transmembrane region" description="Helical" evidence="7">
    <location>
        <begin position="307"/>
        <end position="333"/>
    </location>
</feature>
<dbReference type="Pfam" id="PF02687">
    <property type="entry name" value="FtsX"/>
    <property type="match status" value="1"/>
</dbReference>
<evidence type="ECO:0000256" key="7">
    <source>
        <dbReference type="SAM" id="Phobius"/>
    </source>
</evidence>
<evidence type="ECO:0000256" key="5">
    <source>
        <dbReference type="ARBA" id="ARBA00023136"/>
    </source>
</evidence>
<evidence type="ECO:0000256" key="6">
    <source>
        <dbReference type="ARBA" id="ARBA00038076"/>
    </source>
</evidence>
<dbReference type="eggNOG" id="COG0577">
    <property type="taxonomic scope" value="Bacteria"/>
</dbReference>